<evidence type="ECO:0000313" key="4">
    <source>
        <dbReference type="Proteomes" id="UP000195953"/>
    </source>
</evidence>
<gene>
    <name evidence="2" type="ORF">PD5205_00460</name>
    <name evidence="1" type="ORF">PD885_03549</name>
</gene>
<accession>A0A1Y6HET0</accession>
<dbReference type="Proteomes" id="UP000195953">
    <property type="component" value="Chromosome 1"/>
</dbReference>
<evidence type="ECO:0000313" key="2">
    <source>
        <dbReference type="EMBL" id="SMR01780.1"/>
    </source>
</evidence>
<name>A0A1Y6HET0_9XANT</name>
<keyword evidence="3" id="KW-1185">Reference proteome</keyword>
<dbReference type="STRING" id="48664.BER92_02220"/>
<dbReference type="EMBL" id="LT853885">
    <property type="protein sequence ID" value="SMR01780.1"/>
    <property type="molecule type" value="Genomic_DNA"/>
</dbReference>
<dbReference type="EMBL" id="LT853882">
    <property type="protein sequence ID" value="SMR00770.1"/>
    <property type="molecule type" value="Genomic_DNA"/>
</dbReference>
<reference evidence="2 4" key="1">
    <citation type="submission" date="2017-05" db="EMBL/GenBank/DDBJ databases">
        <authorList>
            <person name="Song R."/>
            <person name="Chenine A.L."/>
            <person name="Ruprecht R.M."/>
        </authorList>
    </citation>
    <scope>NUCLEOTIDE SEQUENCE [LARGE SCALE GENOMIC DNA]</scope>
    <source>
        <strain evidence="2">PD5205</strain>
    </source>
</reference>
<organism evidence="2 4">
    <name type="scientific">Xanthomonas fragariae</name>
    <dbReference type="NCBI Taxonomy" id="48664"/>
    <lineage>
        <taxon>Bacteria</taxon>
        <taxon>Pseudomonadati</taxon>
        <taxon>Pseudomonadota</taxon>
        <taxon>Gammaproteobacteria</taxon>
        <taxon>Lysobacterales</taxon>
        <taxon>Lysobacteraceae</taxon>
        <taxon>Xanthomonas</taxon>
    </lineage>
</organism>
<dbReference type="AlphaFoldDB" id="A0A1Y6HET0"/>
<dbReference type="RefSeq" id="WP_231892706.1">
    <property type="nucleotide sequence ID" value="NZ_JBHRVC010000001.1"/>
</dbReference>
<dbReference type="Proteomes" id="UP000195877">
    <property type="component" value="Chromosome 1"/>
</dbReference>
<reference evidence="1 3" key="2">
    <citation type="submission" date="2017-05" db="EMBL/GenBank/DDBJ databases">
        <authorList>
            <person name="Blom J."/>
        </authorList>
    </citation>
    <scope>NUCLEOTIDE SEQUENCE [LARGE SCALE GENOMIC DNA]</scope>
    <source>
        <strain evidence="1">PD885</strain>
    </source>
</reference>
<sequence>MVLKAGAHTAASLWQRDQLLPLAVIATLAPPIFTKLVPYLAQSRSRAVAPSQLRKKNTCRRSARAAASLIASAR</sequence>
<evidence type="ECO:0000313" key="3">
    <source>
        <dbReference type="Proteomes" id="UP000195877"/>
    </source>
</evidence>
<evidence type="ECO:0000313" key="1">
    <source>
        <dbReference type="EMBL" id="SMR00770.1"/>
    </source>
</evidence>
<protein>
    <submittedName>
        <fullName evidence="2">Uncharacterized protein</fullName>
    </submittedName>
</protein>
<proteinExistence type="predicted"/>